<dbReference type="Proteomes" id="UP000076722">
    <property type="component" value="Unassembled WGS sequence"/>
</dbReference>
<keyword evidence="4" id="KW-1185">Reference proteome</keyword>
<feature type="region of interest" description="Disordered" evidence="1">
    <location>
        <begin position="139"/>
        <end position="179"/>
    </location>
</feature>
<dbReference type="PANTHER" id="PTHR28208:SF3">
    <property type="entry name" value="PHOSPHATIDATE PHOSPHATASE APP1"/>
    <property type="match status" value="1"/>
</dbReference>
<evidence type="ECO:0000313" key="4">
    <source>
        <dbReference type="Proteomes" id="UP000076722"/>
    </source>
</evidence>
<feature type="region of interest" description="Disordered" evidence="1">
    <location>
        <begin position="557"/>
        <end position="685"/>
    </location>
</feature>
<accession>A0A164W017</accession>
<dbReference type="GO" id="GO:0008195">
    <property type="term" value="F:phosphatidate phosphatase activity"/>
    <property type="evidence" value="ECO:0007669"/>
    <property type="project" value="InterPro"/>
</dbReference>
<dbReference type="InterPro" id="IPR052935">
    <property type="entry name" value="Mg2+_PAP"/>
</dbReference>
<dbReference type="OrthoDB" id="2117591at2759"/>
<feature type="compositionally biased region" description="Low complexity" evidence="1">
    <location>
        <begin position="663"/>
        <end position="681"/>
    </location>
</feature>
<dbReference type="InterPro" id="IPR019236">
    <property type="entry name" value="APP1_cat"/>
</dbReference>
<evidence type="ECO:0000256" key="1">
    <source>
        <dbReference type="SAM" id="MobiDB-lite"/>
    </source>
</evidence>
<dbReference type="GO" id="GO:0030479">
    <property type="term" value="C:actin cortical patch"/>
    <property type="evidence" value="ECO:0007669"/>
    <property type="project" value="TreeGrafter"/>
</dbReference>
<organism evidence="3 4">
    <name type="scientific">Sistotremastrum niveocremeum HHB9708</name>
    <dbReference type="NCBI Taxonomy" id="1314777"/>
    <lineage>
        <taxon>Eukaryota</taxon>
        <taxon>Fungi</taxon>
        <taxon>Dikarya</taxon>
        <taxon>Basidiomycota</taxon>
        <taxon>Agaricomycotina</taxon>
        <taxon>Agaricomycetes</taxon>
        <taxon>Sistotremastrales</taxon>
        <taxon>Sistotremastraceae</taxon>
        <taxon>Sertulicium</taxon>
        <taxon>Sertulicium niveocremeum</taxon>
    </lineage>
</organism>
<feature type="compositionally biased region" description="Pro residues" evidence="1">
    <location>
        <begin position="602"/>
        <end position="611"/>
    </location>
</feature>
<feature type="compositionally biased region" description="Polar residues" evidence="1">
    <location>
        <begin position="356"/>
        <end position="365"/>
    </location>
</feature>
<dbReference type="PANTHER" id="PTHR28208">
    <property type="entry name" value="PHOSPHATIDATE PHOSPHATASE APP1"/>
    <property type="match status" value="1"/>
</dbReference>
<evidence type="ECO:0000313" key="3">
    <source>
        <dbReference type="EMBL" id="KZS94631.1"/>
    </source>
</evidence>
<sequence length="733" mass="81708">MPSWRALAGTAASRAKGYIKEKDYKTTYNNISGRVSEKLRSIEAPNSSGQSWDEWARQKIRRSSGDNIDVGIHQLQLFPGWAVRKYRRGNESTADAEFDVEVFVSGYASSLRSAQYATRSQKVFMQLAKRFAALPKLPSPTQLDHFTSNNPLPRPALSRSTEDLLKSHPLPATPSEMTEEREFAALDAQFRKAEEDIEDDTVSIESTEDIPPPSPSTAPSWNTLSRPSISELRIQHANLDSRLQAFWSSAIAEAPVKITVSSSQTPPDAKRVPHLIDIASPHDEPTEPFVSRQLTTTPQGAFQQKFRITWEQLVENPAGHALAYGERNPDQENTIYVHAELLPSPSHPHVTSPSPRGSSSTQNPKVTMPVQLSHAKVRVISDIDDTVKVCNILGGTKAVFHNVFVHPLEHLVVRAMSEWYYQLWQRGVRFHYVSNSPYELLPVITDFFRISKLPQGSLKLKSYTGRSLFNGILSSPSVRKRANLVEVLDSFPECHFFLIGDSGEQDLELYATIAKERPNQILAVFIRDVTTAHNDRLEDPTGANAGVGRENAMLADSSPLLSEDPDEDDLESFKTAASSRSSLHRITPDASLTASPATSPAPLSPPLPPRKPNSRGELPPPVPPRRQSSIVPSPASSSQSSISTPRQNNTPTIPERERPVRKPSVPGSYSSQWSQSNVNVNLKDMTPSEKRKYELQQRIFRARMEMPPHVKLRIFREPAECYEAAETLRELGY</sequence>
<dbReference type="AlphaFoldDB" id="A0A164W017"/>
<dbReference type="STRING" id="1314777.A0A164W017"/>
<feature type="domain" description="Phosphatidate phosphatase APP1 catalytic" evidence="2">
    <location>
        <begin position="377"/>
        <end position="528"/>
    </location>
</feature>
<gene>
    <name evidence="3" type="ORF">SISNIDRAFT_478329</name>
</gene>
<evidence type="ECO:0000259" key="2">
    <source>
        <dbReference type="Pfam" id="PF09949"/>
    </source>
</evidence>
<dbReference type="EMBL" id="KV419404">
    <property type="protein sequence ID" value="KZS94631.1"/>
    <property type="molecule type" value="Genomic_DNA"/>
</dbReference>
<feature type="compositionally biased region" description="Polar residues" evidence="1">
    <location>
        <begin position="139"/>
        <end position="151"/>
    </location>
</feature>
<feature type="region of interest" description="Disordered" evidence="1">
    <location>
        <begin position="194"/>
        <end position="224"/>
    </location>
</feature>
<feature type="compositionally biased region" description="Low complexity" evidence="1">
    <location>
        <begin position="346"/>
        <end position="355"/>
    </location>
</feature>
<name>A0A164W017_9AGAM</name>
<dbReference type="Pfam" id="PF09949">
    <property type="entry name" value="APP1_cat"/>
    <property type="match status" value="1"/>
</dbReference>
<feature type="compositionally biased region" description="Low complexity" evidence="1">
    <location>
        <begin position="588"/>
        <end position="601"/>
    </location>
</feature>
<feature type="region of interest" description="Disordered" evidence="1">
    <location>
        <begin position="346"/>
        <end position="365"/>
    </location>
</feature>
<reference evidence="3 4" key="1">
    <citation type="journal article" date="2016" name="Mol. Biol. Evol.">
        <title>Comparative Genomics of Early-Diverging Mushroom-Forming Fungi Provides Insights into the Origins of Lignocellulose Decay Capabilities.</title>
        <authorList>
            <person name="Nagy L.G."/>
            <person name="Riley R."/>
            <person name="Tritt A."/>
            <person name="Adam C."/>
            <person name="Daum C."/>
            <person name="Floudas D."/>
            <person name="Sun H."/>
            <person name="Yadav J.S."/>
            <person name="Pangilinan J."/>
            <person name="Larsson K.H."/>
            <person name="Matsuura K."/>
            <person name="Barry K."/>
            <person name="Labutti K."/>
            <person name="Kuo R."/>
            <person name="Ohm R.A."/>
            <person name="Bhattacharya S.S."/>
            <person name="Shirouzu T."/>
            <person name="Yoshinaga Y."/>
            <person name="Martin F.M."/>
            <person name="Grigoriev I.V."/>
            <person name="Hibbett D.S."/>
        </authorList>
    </citation>
    <scope>NUCLEOTIDE SEQUENCE [LARGE SCALE GENOMIC DNA]</scope>
    <source>
        <strain evidence="3 4">HHB9708</strain>
    </source>
</reference>
<protein>
    <recommendedName>
        <fullName evidence="2">Phosphatidate phosphatase APP1 catalytic domain-containing protein</fullName>
    </recommendedName>
</protein>
<feature type="compositionally biased region" description="Acidic residues" evidence="1">
    <location>
        <begin position="195"/>
        <end position="208"/>
    </location>
</feature>
<proteinExistence type="predicted"/>
<feature type="compositionally biased region" description="Low complexity" evidence="1">
    <location>
        <begin position="627"/>
        <end position="643"/>
    </location>
</feature>